<evidence type="ECO:0000259" key="7">
    <source>
        <dbReference type="PROSITE" id="PS50066"/>
    </source>
</evidence>
<comment type="caution">
    <text evidence="8">The sequence shown here is derived from an EMBL/GenBank/DDBJ whole genome shotgun (WGS) entry which is preliminary data.</text>
</comment>
<dbReference type="GO" id="GO:0045944">
    <property type="term" value="P:positive regulation of transcription by RNA polymerase II"/>
    <property type="evidence" value="ECO:0007669"/>
    <property type="project" value="InterPro"/>
</dbReference>
<dbReference type="InterPro" id="IPR002100">
    <property type="entry name" value="TF_MADSbox"/>
</dbReference>
<dbReference type="Pfam" id="PF00319">
    <property type="entry name" value="SRF-TF"/>
    <property type="match status" value="1"/>
</dbReference>
<keyword evidence="2" id="KW-0805">Transcription regulation</keyword>
<evidence type="ECO:0000256" key="4">
    <source>
        <dbReference type="ARBA" id="ARBA00023163"/>
    </source>
</evidence>
<dbReference type="GO" id="GO:0006357">
    <property type="term" value="P:regulation of transcription by RNA polymerase II"/>
    <property type="evidence" value="ECO:0000318"/>
    <property type="project" value="GO_Central"/>
</dbReference>
<evidence type="ECO:0000313" key="8">
    <source>
        <dbReference type="EMBL" id="KMZ66208.1"/>
    </source>
</evidence>
<dbReference type="EMBL" id="LFYR01000981">
    <property type="protein sequence ID" value="KMZ66208.1"/>
    <property type="molecule type" value="Genomic_DNA"/>
</dbReference>
<keyword evidence="5" id="KW-0539">Nucleus</keyword>
<sequence>MIKPGKIEIKKKKKKTSIGRQKIEIKKIENEEARQVCFSKRRTGLFKKASELSVLCGAEISVVVFSPAGKVFSFGHPSVDSVIDRYVATLNNPTTAAHVNNGTNNISSSNNTGSSHGLNKQYMDVTALLDAERKKKAALEENSKSIDGWWDVVNNIDTLGMDELQELKKMMEELRCKLLLNRSQHLFRQVRQTANTPISIYNNMFMGGPSGTSSIPVQPNPAVLALPHTNHYGVFDHRTYF</sequence>
<dbReference type="GO" id="GO:0005634">
    <property type="term" value="C:nucleus"/>
    <property type="evidence" value="ECO:0007669"/>
    <property type="project" value="UniProtKB-SubCell"/>
</dbReference>
<keyword evidence="6" id="KW-0175">Coiled coil</keyword>
<feature type="coiled-coil region" evidence="6">
    <location>
        <begin position="122"/>
        <end position="184"/>
    </location>
</feature>
<accession>A0A0K9PAV4</accession>
<dbReference type="SMART" id="SM00432">
    <property type="entry name" value="MADS"/>
    <property type="match status" value="1"/>
</dbReference>
<dbReference type="GO" id="GO:0046983">
    <property type="term" value="F:protein dimerization activity"/>
    <property type="evidence" value="ECO:0007669"/>
    <property type="project" value="InterPro"/>
</dbReference>
<dbReference type="SUPFAM" id="SSF55455">
    <property type="entry name" value="SRF-like"/>
    <property type="match status" value="1"/>
</dbReference>
<feature type="domain" description="MADS-box" evidence="7">
    <location>
        <begin position="18"/>
        <end position="78"/>
    </location>
</feature>
<keyword evidence="4" id="KW-0804">Transcription</keyword>
<keyword evidence="9" id="KW-1185">Reference proteome</keyword>
<dbReference type="FunFam" id="3.40.1810.10:FF:000006">
    <property type="entry name" value="Agamous-like MADS-box protein AGL62"/>
    <property type="match status" value="1"/>
</dbReference>
<dbReference type="PRINTS" id="PR00404">
    <property type="entry name" value="MADSDOMAIN"/>
</dbReference>
<organism evidence="8 9">
    <name type="scientific">Zostera marina</name>
    <name type="common">Eelgrass</name>
    <dbReference type="NCBI Taxonomy" id="29655"/>
    <lineage>
        <taxon>Eukaryota</taxon>
        <taxon>Viridiplantae</taxon>
        <taxon>Streptophyta</taxon>
        <taxon>Embryophyta</taxon>
        <taxon>Tracheophyta</taxon>
        <taxon>Spermatophyta</taxon>
        <taxon>Magnoliopsida</taxon>
        <taxon>Liliopsida</taxon>
        <taxon>Zosteraceae</taxon>
        <taxon>Zostera</taxon>
    </lineage>
</organism>
<protein>
    <submittedName>
        <fullName evidence="8">Agamous-like MADS-box protein AGL61</fullName>
    </submittedName>
</protein>
<dbReference type="InterPro" id="IPR033896">
    <property type="entry name" value="MEF2-like_N"/>
</dbReference>
<keyword evidence="3" id="KW-0238">DNA-binding</keyword>
<dbReference type="PANTHER" id="PTHR11945:SF629">
    <property type="entry name" value="OS02G0164450 PROTEIN"/>
    <property type="match status" value="1"/>
</dbReference>
<evidence type="ECO:0000256" key="3">
    <source>
        <dbReference type="ARBA" id="ARBA00023125"/>
    </source>
</evidence>
<evidence type="ECO:0000256" key="2">
    <source>
        <dbReference type="ARBA" id="ARBA00023015"/>
    </source>
</evidence>
<evidence type="ECO:0000256" key="1">
    <source>
        <dbReference type="ARBA" id="ARBA00004123"/>
    </source>
</evidence>
<dbReference type="InterPro" id="IPR036879">
    <property type="entry name" value="TF_MADSbox_sf"/>
</dbReference>
<evidence type="ECO:0000313" key="9">
    <source>
        <dbReference type="Proteomes" id="UP000036987"/>
    </source>
</evidence>
<dbReference type="CDD" id="cd00265">
    <property type="entry name" value="MADS_MEF2_like"/>
    <property type="match status" value="1"/>
</dbReference>
<dbReference type="GO" id="GO:0000981">
    <property type="term" value="F:DNA-binding transcription factor activity, RNA polymerase II-specific"/>
    <property type="evidence" value="ECO:0000318"/>
    <property type="project" value="GO_Central"/>
</dbReference>
<evidence type="ECO:0000256" key="6">
    <source>
        <dbReference type="SAM" id="Coils"/>
    </source>
</evidence>
<dbReference type="AlphaFoldDB" id="A0A0K9PAV4"/>
<dbReference type="Gene3D" id="3.40.1810.10">
    <property type="entry name" value="Transcription factor, MADS-box"/>
    <property type="match status" value="1"/>
</dbReference>
<comment type="subcellular location">
    <subcellularLocation>
        <location evidence="1">Nucleus</location>
    </subcellularLocation>
</comment>
<dbReference type="OMA" id="EMVANRY"/>
<evidence type="ECO:0000256" key="5">
    <source>
        <dbReference type="ARBA" id="ARBA00023242"/>
    </source>
</evidence>
<reference evidence="9" key="1">
    <citation type="journal article" date="2016" name="Nature">
        <title>The genome of the seagrass Zostera marina reveals angiosperm adaptation to the sea.</title>
        <authorList>
            <person name="Olsen J.L."/>
            <person name="Rouze P."/>
            <person name="Verhelst B."/>
            <person name="Lin Y.-C."/>
            <person name="Bayer T."/>
            <person name="Collen J."/>
            <person name="Dattolo E."/>
            <person name="De Paoli E."/>
            <person name="Dittami S."/>
            <person name="Maumus F."/>
            <person name="Michel G."/>
            <person name="Kersting A."/>
            <person name="Lauritano C."/>
            <person name="Lohaus R."/>
            <person name="Toepel M."/>
            <person name="Tonon T."/>
            <person name="Vanneste K."/>
            <person name="Amirebrahimi M."/>
            <person name="Brakel J."/>
            <person name="Bostroem C."/>
            <person name="Chovatia M."/>
            <person name="Grimwood J."/>
            <person name="Jenkins J.W."/>
            <person name="Jueterbock A."/>
            <person name="Mraz A."/>
            <person name="Stam W.T."/>
            <person name="Tice H."/>
            <person name="Bornberg-Bauer E."/>
            <person name="Green P.J."/>
            <person name="Pearson G.A."/>
            <person name="Procaccini G."/>
            <person name="Duarte C.M."/>
            <person name="Schmutz J."/>
            <person name="Reusch T.B.H."/>
            <person name="Van de Peer Y."/>
        </authorList>
    </citation>
    <scope>NUCLEOTIDE SEQUENCE [LARGE SCALE GENOMIC DNA]</scope>
    <source>
        <strain evidence="9">cv. Finnish</strain>
    </source>
</reference>
<dbReference type="PANTHER" id="PTHR11945">
    <property type="entry name" value="MADS BOX PROTEIN"/>
    <property type="match status" value="1"/>
</dbReference>
<dbReference type="OrthoDB" id="1390705at2759"/>
<dbReference type="GO" id="GO:0000978">
    <property type="term" value="F:RNA polymerase II cis-regulatory region sequence-specific DNA binding"/>
    <property type="evidence" value="ECO:0000318"/>
    <property type="project" value="GO_Central"/>
</dbReference>
<name>A0A0K9PAV4_ZOSMR</name>
<dbReference type="Proteomes" id="UP000036987">
    <property type="component" value="Unassembled WGS sequence"/>
</dbReference>
<gene>
    <name evidence="8" type="ORF">ZOSMA_2G02180</name>
</gene>
<proteinExistence type="predicted"/>
<dbReference type="PROSITE" id="PS50066">
    <property type="entry name" value="MADS_BOX_2"/>
    <property type="match status" value="1"/>
</dbReference>